<organism evidence="1 2">
    <name type="scientific">Psychracetigena formicireducens</name>
    <dbReference type="NCBI Taxonomy" id="2986056"/>
    <lineage>
        <taxon>Bacteria</taxon>
        <taxon>Bacillati</taxon>
        <taxon>Candidatus Lithacetigenota</taxon>
        <taxon>Candidatus Psychracetigena</taxon>
    </lineage>
</organism>
<protein>
    <submittedName>
        <fullName evidence="1">Uncharacterized protein</fullName>
    </submittedName>
</protein>
<accession>A0A9E2F4Y3</accession>
<evidence type="ECO:0000313" key="1">
    <source>
        <dbReference type="EMBL" id="MBT9145571.1"/>
    </source>
</evidence>
<dbReference type="Proteomes" id="UP000811545">
    <property type="component" value="Unassembled WGS sequence"/>
</dbReference>
<dbReference type="EMBL" id="QLTW01000118">
    <property type="protein sequence ID" value="MBT9145571.1"/>
    <property type="molecule type" value="Genomic_DNA"/>
</dbReference>
<evidence type="ECO:0000313" key="2">
    <source>
        <dbReference type="Proteomes" id="UP000811545"/>
    </source>
</evidence>
<reference evidence="1 2" key="1">
    <citation type="journal article" date="2021" name="bioRxiv">
        <title>Unique metabolic strategies in Hadean analogues reveal hints for primordial physiology.</title>
        <authorList>
            <person name="Nobu M.K."/>
            <person name="Nakai R."/>
            <person name="Tamazawa S."/>
            <person name="Mori H."/>
            <person name="Toyoda A."/>
            <person name="Ijiri A."/>
            <person name="Suzuki S."/>
            <person name="Kurokawa K."/>
            <person name="Kamagata Y."/>
            <person name="Tamaki H."/>
        </authorList>
    </citation>
    <scope>NUCLEOTIDE SEQUENCE [LARGE SCALE GENOMIC DNA]</scope>
    <source>
        <strain evidence="1">BS525</strain>
    </source>
</reference>
<proteinExistence type="predicted"/>
<gene>
    <name evidence="1" type="ORF">DDT42_01444</name>
</gene>
<dbReference type="AlphaFoldDB" id="A0A9E2F4Y3"/>
<comment type="caution">
    <text evidence="1">The sequence shown here is derived from an EMBL/GenBank/DDBJ whole genome shotgun (WGS) entry which is preliminary data.</text>
</comment>
<sequence length="68" mass="7922">MAEWHLPPEYIVSNWTHELLNLMLEKLVNRKNREIRDVETAGSTEQSRTVSDTELFALLGDQIKVVKQ</sequence>
<name>A0A9E2F4Y3_PSYF1</name>